<reference evidence="4" key="1">
    <citation type="submission" date="2014-09" db="EMBL/GenBank/DDBJ databases">
        <title>Genome sequence of the luminous mushroom Mycena chlorophos for searching fungal bioluminescence genes.</title>
        <authorList>
            <person name="Tanaka Y."/>
            <person name="Kasuga D."/>
            <person name="Oba Y."/>
            <person name="Hase S."/>
            <person name="Sato K."/>
            <person name="Oba Y."/>
            <person name="Sakakibara Y."/>
        </authorList>
    </citation>
    <scope>NUCLEOTIDE SEQUENCE</scope>
</reference>
<evidence type="ECO:0000313" key="4">
    <source>
        <dbReference type="EMBL" id="GAT50407.1"/>
    </source>
</evidence>
<name>A0ABQ0LIS1_MYCCL</name>
<evidence type="ECO:0000259" key="3">
    <source>
        <dbReference type="Pfam" id="PF13600"/>
    </source>
</evidence>
<dbReference type="NCBIfam" id="TIGR02231">
    <property type="entry name" value="mucoidy inhibitor MuiA family protein"/>
    <property type="match status" value="1"/>
</dbReference>
<protein>
    <recommendedName>
        <fullName evidence="6">DUF4139 domain-containing protein</fullName>
    </recommendedName>
</protein>
<evidence type="ECO:0000313" key="5">
    <source>
        <dbReference type="Proteomes" id="UP000815677"/>
    </source>
</evidence>
<dbReference type="PANTHER" id="PTHR31005:SF8">
    <property type="entry name" value="DUF4139 DOMAIN-CONTAINING PROTEIN"/>
    <property type="match status" value="1"/>
</dbReference>
<sequence>MGTARANGECQLAVGRYDFQTVKTGRRRKAELANRLRGNGAANSAVTRAGVRLTPELISKRDQRRHRHHVSLLSSSTMSSSVKLSAPEHPIKAVTVYKSLKAEVVRVFSLQLQSGNTKIDITELPTCIDTHSVRVSGLGEARLFDVVCTTRGGKGTPSAVSEAVRRLRAQKAALQGQKRVRDHESDLLVTYAKTLSGEHVSPTQMGEFLKSFVASGNHNLEAIAEIDEKIVAVDREIEAELQKEASKRGEATGLVTVVVGSDAPTSVELKLTYIVSNATWSSAYELHASTENGKPSSTVSLHYRARIVQSTGEDWTNTALTLSTVDASTLVRDIPLLRAVKIRPNQQRKMFFNNNNASNTNSIFGQPQQKQPPPGLFGQPNAQPATGGHFGSAPAPGFGAFGGTTTNAMPATTLFGGTTPAVPAAATFGGGAPAILAAMPATTAPEAPTQEPSSSEEFEEIAIPTAQAGPTTIVTETPLAVSYSVEGKTTVPSDGTAHQVAVASLPFEAQITHICTPRVDARVYLQASVRNTSEYRLLAGPVSVVLNDGFVSKTSVEEIAPGDTFTCTLGDDAGVKVTYARASKTKAINSGSFAEALNSTTTTTKITIHNKHAFKLADLVVRDIVPTSEDARAKVLLHKPAGLADAKEGQVVEVDTEEGLSVRWGKTADGRPGEKEGRIEWAWSVGAGKKVELEAEYELKAPADVSWVEFVPLFA</sequence>
<evidence type="ECO:0000259" key="2">
    <source>
        <dbReference type="Pfam" id="PF13598"/>
    </source>
</evidence>
<dbReference type="Proteomes" id="UP000815677">
    <property type="component" value="Unassembled WGS sequence"/>
</dbReference>
<dbReference type="Pfam" id="PF13598">
    <property type="entry name" value="DUF4139"/>
    <property type="match status" value="1"/>
</dbReference>
<evidence type="ECO:0000256" key="1">
    <source>
        <dbReference type="SAM" id="MobiDB-lite"/>
    </source>
</evidence>
<dbReference type="InterPro" id="IPR037291">
    <property type="entry name" value="DUF4139"/>
</dbReference>
<dbReference type="InterPro" id="IPR011935">
    <property type="entry name" value="CHP02231"/>
</dbReference>
<organism evidence="4 5">
    <name type="scientific">Mycena chlorophos</name>
    <name type="common">Agaric fungus</name>
    <name type="synonym">Agaricus chlorophos</name>
    <dbReference type="NCBI Taxonomy" id="658473"/>
    <lineage>
        <taxon>Eukaryota</taxon>
        <taxon>Fungi</taxon>
        <taxon>Dikarya</taxon>
        <taxon>Basidiomycota</taxon>
        <taxon>Agaricomycotina</taxon>
        <taxon>Agaricomycetes</taxon>
        <taxon>Agaricomycetidae</taxon>
        <taxon>Agaricales</taxon>
        <taxon>Marasmiineae</taxon>
        <taxon>Mycenaceae</taxon>
        <taxon>Mycena</taxon>
    </lineage>
</organism>
<proteinExistence type="predicted"/>
<feature type="domain" description="DUF4139" evidence="2">
    <location>
        <begin position="269"/>
        <end position="702"/>
    </location>
</feature>
<evidence type="ECO:0008006" key="6">
    <source>
        <dbReference type="Google" id="ProtNLM"/>
    </source>
</evidence>
<dbReference type="Pfam" id="PF13600">
    <property type="entry name" value="DUF4140"/>
    <property type="match status" value="1"/>
</dbReference>
<feature type="region of interest" description="Disordered" evidence="1">
    <location>
        <begin position="364"/>
        <end position="396"/>
    </location>
</feature>
<feature type="domain" description="DUF4140" evidence="3">
    <location>
        <begin position="94"/>
        <end position="182"/>
    </location>
</feature>
<gene>
    <name evidence="4" type="ORF">MCHLO_07652</name>
</gene>
<dbReference type="EMBL" id="DF846462">
    <property type="protein sequence ID" value="GAT50407.1"/>
    <property type="molecule type" value="Genomic_DNA"/>
</dbReference>
<dbReference type="InterPro" id="IPR025554">
    <property type="entry name" value="DUF4140"/>
</dbReference>
<accession>A0ABQ0LIS1</accession>
<dbReference type="PANTHER" id="PTHR31005">
    <property type="entry name" value="DUF4139 DOMAIN-CONTAINING PROTEIN"/>
    <property type="match status" value="1"/>
</dbReference>
<keyword evidence="5" id="KW-1185">Reference proteome</keyword>